<gene>
    <name evidence="1" type="ORF">QVZ43_13145</name>
</gene>
<dbReference type="RefSeq" id="WP_302910293.1">
    <property type="nucleotide sequence ID" value="NZ_JAUMIS010000002.1"/>
</dbReference>
<reference evidence="1" key="1">
    <citation type="submission" date="2023-07" db="EMBL/GenBank/DDBJ databases">
        <title>Marinobacter sp. chi1 genome sequencing and assembly.</title>
        <authorList>
            <person name="Park S."/>
        </authorList>
    </citation>
    <scope>NUCLEOTIDE SEQUENCE</scope>
    <source>
        <strain evidence="1">Chi1</strain>
    </source>
</reference>
<organism evidence="1 2">
    <name type="scientific">Marinobacter suaedae</name>
    <dbReference type="NCBI Taxonomy" id="3057675"/>
    <lineage>
        <taxon>Bacteria</taxon>
        <taxon>Pseudomonadati</taxon>
        <taxon>Pseudomonadota</taxon>
        <taxon>Gammaproteobacteria</taxon>
        <taxon>Pseudomonadales</taxon>
        <taxon>Marinobacteraceae</taxon>
        <taxon>Marinobacter</taxon>
    </lineage>
</organism>
<protein>
    <recommendedName>
        <fullName evidence="3">Carrier domain-containing protein</fullName>
    </recommendedName>
</protein>
<name>A0ABT8W3C0_9GAMM</name>
<dbReference type="EMBL" id="JAUMIS010000002">
    <property type="protein sequence ID" value="MDO3722666.1"/>
    <property type="molecule type" value="Genomic_DNA"/>
</dbReference>
<keyword evidence="2" id="KW-1185">Reference proteome</keyword>
<dbReference type="Proteomes" id="UP001168640">
    <property type="component" value="Unassembled WGS sequence"/>
</dbReference>
<dbReference type="Gene3D" id="1.10.1200.10">
    <property type="entry name" value="ACP-like"/>
    <property type="match status" value="1"/>
</dbReference>
<sequence>MPGVDIQQIIFDALELTNHAREDHRQIVICESTLLFGNDGVLDSMELVGLLISIEEALLDEGIEVTLSDERAMSQSKSPFRSVTTLTNYIQDSINEPAS</sequence>
<proteinExistence type="predicted"/>
<accession>A0ABT8W3C0</accession>
<evidence type="ECO:0008006" key="3">
    <source>
        <dbReference type="Google" id="ProtNLM"/>
    </source>
</evidence>
<dbReference type="InterPro" id="IPR036736">
    <property type="entry name" value="ACP-like_sf"/>
</dbReference>
<evidence type="ECO:0000313" key="2">
    <source>
        <dbReference type="Proteomes" id="UP001168640"/>
    </source>
</evidence>
<comment type="caution">
    <text evidence="1">The sequence shown here is derived from an EMBL/GenBank/DDBJ whole genome shotgun (WGS) entry which is preliminary data.</text>
</comment>
<evidence type="ECO:0000313" key="1">
    <source>
        <dbReference type="EMBL" id="MDO3722666.1"/>
    </source>
</evidence>